<keyword evidence="4" id="KW-1185">Reference proteome</keyword>
<evidence type="ECO:0000313" key="4">
    <source>
        <dbReference type="Proteomes" id="UP000567922"/>
    </source>
</evidence>
<feature type="signal peptide" evidence="2">
    <location>
        <begin position="1"/>
        <end position="25"/>
    </location>
</feature>
<feature type="compositionally biased region" description="Acidic residues" evidence="1">
    <location>
        <begin position="47"/>
        <end position="74"/>
    </location>
</feature>
<feature type="region of interest" description="Disordered" evidence="1">
    <location>
        <begin position="28"/>
        <end position="77"/>
    </location>
</feature>
<feature type="chain" id="PRO_5038627670" evidence="2">
    <location>
        <begin position="26"/>
        <end position="194"/>
    </location>
</feature>
<organism evidence="3 4">
    <name type="scientific">Hoyosella altamirensis</name>
    <dbReference type="NCBI Taxonomy" id="616997"/>
    <lineage>
        <taxon>Bacteria</taxon>
        <taxon>Bacillati</taxon>
        <taxon>Actinomycetota</taxon>
        <taxon>Actinomycetes</taxon>
        <taxon>Mycobacteriales</taxon>
        <taxon>Hoyosellaceae</taxon>
        <taxon>Hoyosella</taxon>
    </lineage>
</organism>
<proteinExistence type="predicted"/>
<evidence type="ECO:0000313" key="3">
    <source>
        <dbReference type="EMBL" id="MBB3038527.1"/>
    </source>
</evidence>
<protein>
    <submittedName>
        <fullName evidence="3">Uncharacterized protein with LGFP repeats</fullName>
    </submittedName>
</protein>
<sequence length="194" mass="20067">MQLKSTRMAGLAAAFAAALVISACGDDGATVTDELQDGAGTVTDTLGGDEETTEGAEDETQQDAEGGEGAETESESVMAADGTEVVLEGELAEKYAELGPELGALTGEPQTIGDGTAAEFENGTIYWSEETGAHLVQGEILRVYTESGGPEGELGFPTSDEDETDGGWESEFENGTITWTDQGDGMFAEDISMS</sequence>
<dbReference type="Pfam" id="PF08310">
    <property type="entry name" value="LGFP"/>
    <property type="match status" value="2"/>
</dbReference>
<accession>A0A839RQ53</accession>
<dbReference type="EMBL" id="JACHWS010000003">
    <property type="protein sequence ID" value="MBB3038527.1"/>
    <property type="molecule type" value="Genomic_DNA"/>
</dbReference>
<dbReference type="Proteomes" id="UP000567922">
    <property type="component" value="Unassembled WGS sequence"/>
</dbReference>
<dbReference type="RefSeq" id="WP_232322970.1">
    <property type="nucleotide sequence ID" value="NZ_BDDI01000008.1"/>
</dbReference>
<evidence type="ECO:0000256" key="2">
    <source>
        <dbReference type="SAM" id="SignalP"/>
    </source>
</evidence>
<evidence type="ECO:0000256" key="1">
    <source>
        <dbReference type="SAM" id="MobiDB-lite"/>
    </source>
</evidence>
<dbReference type="InterPro" id="IPR013207">
    <property type="entry name" value="LGFP"/>
</dbReference>
<dbReference type="PROSITE" id="PS51257">
    <property type="entry name" value="PROKAR_LIPOPROTEIN"/>
    <property type="match status" value="1"/>
</dbReference>
<name>A0A839RQ53_9ACTN</name>
<comment type="caution">
    <text evidence="3">The sequence shown here is derived from an EMBL/GenBank/DDBJ whole genome shotgun (WGS) entry which is preliminary data.</text>
</comment>
<reference evidence="3 4" key="1">
    <citation type="submission" date="2020-08" db="EMBL/GenBank/DDBJ databases">
        <title>Sequencing the genomes of 1000 actinobacteria strains.</title>
        <authorList>
            <person name="Klenk H.-P."/>
        </authorList>
    </citation>
    <scope>NUCLEOTIDE SEQUENCE [LARGE SCALE GENOMIC DNA]</scope>
    <source>
        <strain evidence="3 4">DSM 45258</strain>
    </source>
</reference>
<dbReference type="AlphaFoldDB" id="A0A839RQ53"/>
<gene>
    <name evidence="3" type="ORF">FHU29_002996</name>
</gene>
<keyword evidence="2" id="KW-0732">Signal</keyword>